<keyword evidence="6" id="KW-0998">Cell outer membrane</keyword>
<gene>
    <name evidence="7" type="ORF">METZ01_LOCUS119892</name>
</gene>
<comment type="subcellular location">
    <subcellularLocation>
        <location evidence="1">Cell outer membrane</location>
    </subcellularLocation>
</comment>
<sequence length="442" mass="48971">MKNILLMLLILSGLFAQGYGLDDCIEIALSGKKTLLSAELNVTSAERGVTGSYSGLLPSLNASTGAGRTHFPERESVSIDYDNISLDTTVSSYYDNMSAGISLNQTIFDGGRSWNQVKQARSNLEIAKLNQRSTKIQVIQNVIKSYYGLLQAQQLYDVAEQNLEMSDQQVSLVKKQYDLGVVKKTDLLKAEVARGQARVDVFTRKTNHQNARRVLFNDMGLQDFGQSIMTIDSEWATPVIPSSADALNLLKTQNPTLSISQVRINLGDLSYKMAKGMRLPSLNSSVSYSANGKDSDELMESINNDWSMGLNFSISVPIYTGNTLSTQQHQAKLSKQQSEFDYITLLNDLRVQAELIRESLKNYSEIIPLNQAVVASAEEDLKLARERYSLGSATILEVLDAQVSLRRSNSTLINTIHEARMQEAGLKALLGTLDLEYQLEEN</sequence>
<evidence type="ECO:0000256" key="6">
    <source>
        <dbReference type="ARBA" id="ARBA00023237"/>
    </source>
</evidence>
<dbReference type="EMBL" id="UINC01016022">
    <property type="protein sequence ID" value="SVA67038.1"/>
    <property type="molecule type" value="Genomic_DNA"/>
</dbReference>
<dbReference type="PANTHER" id="PTHR30026:SF20">
    <property type="entry name" value="OUTER MEMBRANE PROTEIN TOLC"/>
    <property type="match status" value="1"/>
</dbReference>
<dbReference type="InterPro" id="IPR003423">
    <property type="entry name" value="OMP_efflux"/>
</dbReference>
<keyword evidence="2" id="KW-0813">Transport</keyword>
<dbReference type="InterPro" id="IPR051906">
    <property type="entry name" value="TolC-like"/>
</dbReference>
<protein>
    <recommendedName>
        <fullName evidence="8">TolC family protein</fullName>
    </recommendedName>
</protein>
<dbReference type="Pfam" id="PF02321">
    <property type="entry name" value="OEP"/>
    <property type="match status" value="2"/>
</dbReference>
<dbReference type="PANTHER" id="PTHR30026">
    <property type="entry name" value="OUTER MEMBRANE PROTEIN TOLC"/>
    <property type="match status" value="1"/>
</dbReference>
<dbReference type="SUPFAM" id="SSF56954">
    <property type="entry name" value="Outer membrane efflux proteins (OEP)"/>
    <property type="match status" value="1"/>
</dbReference>
<evidence type="ECO:0000256" key="5">
    <source>
        <dbReference type="ARBA" id="ARBA00023136"/>
    </source>
</evidence>
<evidence type="ECO:0008006" key="8">
    <source>
        <dbReference type="Google" id="ProtNLM"/>
    </source>
</evidence>
<dbReference type="AlphaFoldDB" id="A0A381XQP4"/>
<dbReference type="GO" id="GO:1990281">
    <property type="term" value="C:efflux pump complex"/>
    <property type="evidence" value="ECO:0007669"/>
    <property type="project" value="TreeGrafter"/>
</dbReference>
<evidence type="ECO:0000256" key="1">
    <source>
        <dbReference type="ARBA" id="ARBA00004442"/>
    </source>
</evidence>
<dbReference type="Gene3D" id="1.20.1600.10">
    <property type="entry name" value="Outer membrane efflux proteins (OEP)"/>
    <property type="match status" value="1"/>
</dbReference>
<evidence type="ECO:0000256" key="2">
    <source>
        <dbReference type="ARBA" id="ARBA00022448"/>
    </source>
</evidence>
<keyword evidence="3" id="KW-1134">Transmembrane beta strand</keyword>
<proteinExistence type="predicted"/>
<dbReference type="GO" id="GO:0015562">
    <property type="term" value="F:efflux transmembrane transporter activity"/>
    <property type="evidence" value="ECO:0007669"/>
    <property type="project" value="InterPro"/>
</dbReference>
<accession>A0A381XQP4</accession>
<keyword evidence="4" id="KW-0812">Transmembrane</keyword>
<evidence type="ECO:0000313" key="7">
    <source>
        <dbReference type="EMBL" id="SVA67038.1"/>
    </source>
</evidence>
<dbReference type="GO" id="GO:0009279">
    <property type="term" value="C:cell outer membrane"/>
    <property type="evidence" value="ECO:0007669"/>
    <property type="project" value="UniProtKB-SubCell"/>
</dbReference>
<evidence type="ECO:0000256" key="4">
    <source>
        <dbReference type="ARBA" id="ARBA00022692"/>
    </source>
</evidence>
<evidence type="ECO:0000256" key="3">
    <source>
        <dbReference type="ARBA" id="ARBA00022452"/>
    </source>
</evidence>
<keyword evidence="5" id="KW-0472">Membrane</keyword>
<name>A0A381XQP4_9ZZZZ</name>
<reference evidence="7" key="1">
    <citation type="submission" date="2018-05" db="EMBL/GenBank/DDBJ databases">
        <authorList>
            <person name="Lanie J.A."/>
            <person name="Ng W.-L."/>
            <person name="Kazmierczak K.M."/>
            <person name="Andrzejewski T.M."/>
            <person name="Davidsen T.M."/>
            <person name="Wayne K.J."/>
            <person name="Tettelin H."/>
            <person name="Glass J.I."/>
            <person name="Rusch D."/>
            <person name="Podicherti R."/>
            <person name="Tsui H.-C.T."/>
            <person name="Winkler M.E."/>
        </authorList>
    </citation>
    <scope>NUCLEOTIDE SEQUENCE</scope>
</reference>
<dbReference type="GO" id="GO:0015288">
    <property type="term" value="F:porin activity"/>
    <property type="evidence" value="ECO:0007669"/>
    <property type="project" value="TreeGrafter"/>
</dbReference>
<organism evidence="7">
    <name type="scientific">marine metagenome</name>
    <dbReference type="NCBI Taxonomy" id="408172"/>
    <lineage>
        <taxon>unclassified sequences</taxon>
        <taxon>metagenomes</taxon>
        <taxon>ecological metagenomes</taxon>
    </lineage>
</organism>